<accession>A0A074VDM0</accession>
<reference evidence="2 3" key="1">
    <citation type="journal article" date="2014" name="BMC Genomics">
        <title>Genome sequencing of four Aureobasidium pullulans varieties: biotechnological potential, stress tolerance, and description of new species.</title>
        <authorList>
            <person name="Gostin Ar C."/>
            <person name="Ohm R.A."/>
            <person name="Kogej T."/>
            <person name="Sonjak S."/>
            <person name="Turk M."/>
            <person name="Zajc J."/>
            <person name="Zalar P."/>
            <person name="Grube M."/>
            <person name="Sun H."/>
            <person name="Han J."/>
            <person name="Sharma A."/>
            <person name="Chiniquy J."/>
            <person name="Ngan C.Y."/>
            <person name="Lipzen A."/>
            <person name="Barry K."/>
            <person name="Grigoriev I.V."/>
            <person name="Gunde-Cimerman N."/>
        </authorList>
    </citation>
    <scope>NUCLEOTIDE SEQUENCE [LARGE SCALE GENOMIC DNA]</scope>
    <source>
        <strain evidence="2 3">CBS 110374</strain>
    </source>
</reference>
<protein>
    <submittedName>
        <fullName evidence="2">Uncharacterized protein</fullName>
    </submittedName>
</protein>
<feature type="compositionally biased region" description="Acidic residues" evidence="1">
    <location>
        <begin position="915"/>
        <end position="926"/>
    </location>
</feature>
<evidence type="ECO:0000313" key="3">
    <source>
        <dbReference type="Proteomes" id="UP000030672"/>
    </source>
</evidence>
<feature type="compositionally biased region" description="Polar residues" evidence="1">
    <location>
        <begin position="531"/>
        <end position="561"/>
    </location>
</feature>
<feature type="compositionally biased region" description="Polar residues" evidence="1">
    <location>
        <begin position="296"/>
        <end position="312"/>
    </location>
</feature>
<dbReference type="AlphaFoldDB" id="A0A074VDM0"/>
<feature type="compositionally biased region" description="Low complexity" evidence="1">
    <location>
        <begin position="847"/>
        <end position="858"/>
    </location>
</feature>
<feature type="compositionally biased region" description="Basic and acidic residues" evidence="1">
    <location>
        <begin position="734"/>
        <end position="745"/>
    </location>
</feature>
<feature type="region of interest" description="Disordered" evidence="1">
    <location>
        <begin position="969"/>
        <end position="1026"/>
    </location>
</feature>
<sequence>MTTILSTDAQPITAATRPILPETIDGRLFLGRRHFLQAVKAPSVIAVSARDQHAVDCNTACWSTLQPAHGTAHSPSCHASTTTSTAKVVPVNAISPMAPRRWLWPCSDSHVLRLPAYQKPSLQACLIHPENPDQILVHDSDDDLDDNFHSAKRRRIESIAHAFLNGQPIYIPSARLRGPFPADRDLSTCYDLSSSPDEHPVSPPPAVTADTFIRRRPEHLRPKSITPDTALTPSKPRQSSPVATERPISRPQSSRHSPRLTTNKSLRFNVPSSAPSEASTVLPPLPQFVAINKVSLQARNSPNQPPTSTVPSSRVRIPDTDFVSPSPPPSKDDISPSKAAVLRQRPASLLNKIGKIPSSTGKLPSVKKNKRPTKRVYQAATSFDTTSPFIYRKNAAQSRKVSELASSNRIEPEEVIVEPKQVRIDLGVTPGHSQHLVSHPKRHHVLFESSLDVPNPKQSREPLTADEPVPSPDRTRHDRVPAINMSFGQESFGMDFNLLNGSLPTSSRRSNGVDVDVDNQNSPPAVVAPNLSAQKPLSDTNEAQSGQSKTGEVPSTDSNETELSVIHPDEENGDVSGPAANTSAVVNGDLLDVPMQDNIVDDGAESEEDVAEELPYISTQAAMQDAHRALFDASSPLQPQEGKSEVPFETPAKQVTSPPSSPIHTITPFHQFNAELTTDTQAPLPNTQALFDGFYSPIKLSARKPKTAKRASFAPSVILEDVDDTVTSIFDFPDDHIVRENKEPEVEPEQDDAPTTTNHGVSPVQDPPSPIGAQDQANPPSPEETSRPLISPANRSESPDFILSQRTEPPTRESAGHTLPAFKQDSVSLSEVLNFVSQRRGIDVDTLLSQTTPTSSSRSLDKTNRTSARSSGTRPRSSLPKSRSSQSNRPLPEKRVGQRRSMRISLSQPIRQLDGADDASDTELDVDGPPATQPNLGFAGSGRSFALTSFDVPDGSSTIPDPSLAFNHAQQNATPASERLAFTPGSAPQSTGQISSYQHAQKHYSSLTDLDSTMPDLPQTFLPPVR</sequence>
<feature type="compositionally biased region" description="Polar residues" evidence="1">
    <location>
        <begin position="250"/>
        <end position="279"/>
    </location>
</feature>
<dbReference type="STRING" id="1043003.A0A074VDM0"/>
<dbReference type="EMBL" id="KL584852">
    <property type="protein sequence ID" value="KEQ58805.1"/>
    <property type="molecule type" value="Genomic_DNA"/>
</dbReference>
<gene>
    <name evidence="2" type="ORF">M437DRAFT_88340</name>
</gene>
<feature type="compositionally biased region" description="Polar residues" evidence="1">
    <location>
        <begin position="226"/>
        <end position="242"/>
    </location>
</feature>
<organism evidence="2 3">
    <name type="scientific">Aureobasidium melanogenum (strain CBS 110374)</name>
    <name type="common">Aureobasidium pullulans var. melanogenum</name>
    <dbReference type="NCBI Taxonomy" id="1043003"/>
    <lineage>
        <taxon>Eukaryota</taxon>
        <taxon>Fungi</taxon>
        <taxon>Dikarya</taxon>
        <taxon>Ascomycota</taxon>
        <taxon>Pezizomycotina</taxon>
        <taxon>Dothideomycetes</taxon>
        <taxon>Dothideomycetidae</taxon>
        <taxon>Dothideales</taxon>
        <taxon>Saccotheciaceae</taxon>
        <taxon>Aureobasidium</taxon>
    </lineage>
</organism>
<feature type="compositionally biased region" description="Basic and acidic residues" evidence="1">
    <location>
        <begin position="212"/>
        <end position="221"/>
    </location>
</feature>
<name>A0A074VDM0_AURM1</name>
<feature type="region of interest" description="Disordered" evidence="1">
    <location>
        <begin position="353"/>
        <end position="374"/>
    </location>
</feature>
<dbReference type="RefSeq" id="XP_040875828.1">
    <property type="nucleotide sequence ID" value="XM_041028801.1"/>
</dbReference>
<dbReference type="Proteomes" id="UP000030672">
    <property type="component" value="Unassembled WGS sequence"/>
</dbReference>
<feature type="region of interest" description="Disordered" evidence="1">
    <location>
        <begin position="452"/>
        <end position="481"/>
    </location>
</feature>
<keyword evidence="3" id="KW-1185">Reference proteome</keyword>
<proteinExistence type="predicted"/>
<feature type="region of interest" description="Disordered" evidence="1">
    <location>
        <begin position="847"/>
        <end position="938"/>
    </location>
</feature>
<feature type="compositionally biased region" description="Low complexity" evidence="1">
    <location>
        <begin position="874"/>
        <end position="889"/>
    </location>
</feature>
<dbReference type="HOGENOM" id="CLU_308583_0_0_1"/>
<feature type="region of interest" description="Disordered" evidence="1">
    <location>
        <begin position="734"/>
        <end position="822"/>
    </location>
</feature>
<evidence type="ECO:0000313" key="2">
    <source>
        <dbReference type="EMBL" id="KEQ58805.1"/>
    </source>
</evidence>
<feature type="region of interest" description="Disordered" evidence="1">
    <location>
        <begin position="187"/>
        <end position="280"/>
    </location>
</feature>
<evidence type="ECO:0000256" key="1">
    <source>
        <dbReference type="SAM" id="MobiDB-lite"/>
    </source>
</evidence>
<feature type="compositionally biased region" description="Polar residues" evidence="1">
    <location>
        <begin position="986"/>
        <end position="1011"/>
    </location>
</feature>
<feature type="region of interest" description="Disordered" evidence="1">
    <location>
        <begin position="507"/>
        <end position="561"/>
    </location>
</feature>
<dbReference type="GeneID" id="63922174"/>
<feature type="region of interest" description="Disordered" evidence="1">
    <location>
        <begin position="296"/>
        <end position="337"/>
    </location>
</feature>
<feature type="compositionally biased region" description="Basic residues" evidence="1">
    <location>
        <begin position="365"/>
        <end position="374"/>
    </location>
</feature>